<proteinExistence type="predicted"/>
<organism evidence="2 3">
    <name type="scientific">Taxus chinensis</name>
    <name type="common">Chinese yew</name>
    <name type="synonym">Taxus wallichiana var. chinensis</name>
    <dbReference type="NCBI Taxonomy" id="29808"/>
    <lineage>
        <taxon>Eukaryota</taxon>
        <taxon>Viridiplantae</taxon>
        <taxon>Streptophyta</taxon>
        <taxon>Embryophyta</taxon>
        <taxon>Tracheophyta</taxon>
        <taxon>Spermatophyta</taxon>
        <taxon>Pinopsida</taxon>
        <taxon>Pinidae</taxon>
        <taxon>Conifers II</taxon>
        <taxon>Cupressales</taxon>
        <taxon>Taxaceae</taxon>
        <taxon>Taxus</taxon>
    </lineage>
</organism>
<feature type="region of interest" description="Disordered" evidence="1">
    <location>
        <begin position="59"/>
        <end position="87"/>
    </location>
</feature>
<reference evidence="2 3" key="1">
    <citation type="journal article" date="2021" name="Nat. Plants">
        <title>The Taxus genome provides insights into paclitaxel biosynthesis.</title>
        <authorList>
            <person name="Xiong X."/>
            <person name="Gou J."/>
            <person name="Liao Q."/>
            <person name="Li Y."/>
            <person name="Zhou Q."/>
            <person name="Bi G."/>
            <person name="Li C."/>
            <person name="Du R."/>
            <person name="Wang X."/>
            <person name="Sun T."/>
            <person name="Guo L."/>
            <person name="Liang H."/>
            <person name="Lu P."/>
            <person name="Wu Y."/>
            <person name="Zhang Z."/>
            <person name="Ro D.K."/>
            <person name="Shang Y."/>
            <person name="Huang S."/>
            <person name="Yan J."/>
        </authorList>
    </citation>
    <scope>NUCLEOTIDE SEQUENCE [LARGE SCALE GENOMIC DNA]</scope>
    <source>
        <strain evidence="2">Ta-2019</strain>
    </source>
</reference>
<dbReference type="Proteomes" id="UP000824469">
    <property type="component" value="Unassembled WGS sequence"/>
</dbReference>
<keyword evidence="3" id="KW-1185">Reference proteome</keyword>
<dbReference type="AlphaFoldDB" id="A0AA38BST4"/>
<evidence type="ECO:0000256" key="1">
    <source>
        <dbReference type="SAM" id="MobiDB-lite"/>
    </source>
</evidence>
<gene>
    <name evidence="2" type="ORF">KI387_033502</name>
</gene>
<feature type="non-terminal residue" evidence="2">
    <location>
        <position position="1"/>
    </location>
</feature>
<feature type="non-terminal residue" evidence="2">
    <location>
        <position position="87"/>
    </location>
</feature>
<name>A0AA38BST4_TAXCH</name>
<feature type="region of interest" description="Disordered" evidence="1">
    <location>
        <begin position="10"/>
        <end position="34"/>
    </location>
</feature>
<dbReference type="EMBL" id="JAHRHJ020003813">
    <property type="protein sequence ID" value="KAH9289385.1"/>
    <property type="molecule type" value="Genomic_DNA"/>
</dbReference>
<evidence type="ECO:0000313" key="2">
    <source>
        <dbReference type="EMBL" id="KAH9289385.1"/>
    </source>
</evidence>
<evidence type="ECO:0000313" key="3">
    <source>
        <dbReference type="Proteomes" id="UP000824469"/>
    </source>
</evidence>
<comment type="caution">
    <text evidence="2">The sequence shown here is derived from an EMBL/GenBank/DDBJ whole genome shotgun (WGS) entry which is preliminary data.</text>
</comment>
<accession>A0AA38BST4</accession>
<sequence length="87" mass="10034">GTGIRKITYYFGKQSKETHPSPVGPSHSRDNDYIQNETQDENVLIFYFPNVVNDNNNEMPPLEDIPLNDVEFKPVPLPKMNEDEKLN</sequence>
<protein>
    <submittedName>
        <fullName evidence="2">Uncharacterized protein</fullName>
    </submittedName>
</protein>